<dbReference type="PANTHER" id="PTHR20858">
    <property type="entry name" value="PHOSPHOMETHYLPYRIMIDINE KINASE"/>
    <property type="match status" value="1"/>
</dbReference>
<keyword evidence="4" id="KW-0808">Transferase</keyword>
<dbReference type="RefSeq" id="WP_274688197.1">
    <property type="nucleotide sequence ID" value="NZ_JAPMOU010000007.1"/>
</dbReference>
<feature type="domain" description="Pyridoxamine kinase/Phosphomethylpyrimidine kinase" evidence="3">
    <location>
        <begin position="21"/>
        <end position="258"/>
    </location>
</feature>
<evidence type="ECO:0000256" key="1">
    <source>
        <dbReference type="ARBA" id="ARBA00004948"/>
    </source>
</evidence>
<dbReference type="PANTHER" id="PTHR20858:SF17">
    <property type="entry name" value="HYDROXYMETHYLPYRIMIDINE_PHOSPHOMETHYLPYRIMIDINE KINASE THI20-RELATED"/>
    <property type="match status" value="1"/>
</dbReference>
<reference evidence="4 5" key="1">
    <citation type="submission" date="2022-11" db="EMBL/GenBank/DDBJ databases">
        <title>Spartinivicinus poritis sp. nov., isolated from scleractinian coral Porites lutea.</title>
        <authorList>
            <person name="Zhang G."/>
            <person name="Cai L."/>
            <person name="Wei Q."/>
        </authorList>
    </citation>
    <scope>NUCLEOTIDE SEQUENCE [LARGE SCALE GENOMIC DNA]</scope>
    <source>
        <strain evidence="4 5">A2-2</strain>
    </source>
</reference>
<evidence type="ECO:0000313" key="5">
    <source>
        <dbReference type="Proteomes" id="UP001528823"/>
    </source>
</evidence>
<dbReference type="Gene3D" id="3.40.1190.20">
    <property type="match status" value="1"/>
</dbReference>
<proteinExistence type="predicted"/>
<comment type="caution">
    <text evidence="4">The sequence shown here is derived from an EMBL/GenBank/DDBJ whole genome shotgun (WGS) entry which is preliminary data.</text>
</comment>
<keyword evidence="4" id="KW-0418">Kinase</keyword>
<dbReference type="InterPro" id="IPR029056">
    <property type="entry name" value="Ribokinase-like"/>
</dbReference>
<protein>
    <recommendedName>
        <fullName evidence="2">hydroxymethylpyrimidine kinase</fullName>
        <ecNumber evidence="2">2.7.1.49</ecNumber>
    </recommendedName>
</protein>
<dbReference type="EC" id="2.7.1.49" evidence="2"/>
<comment type="pathway">
    <text evidence="1">Cofactor biosynthesis; thiamine diphosphate biosynthesis.</text>
</comment>
<evidence type="ECO:0000259" key="3">
    <source>
        <dbReference type="Pfam" id="PF08543"/>
    </source>
</evidence>
<dbReference type="EMBL" id="JAPMOU010000007">
    <property type="protein sequence ID" value="MDE1461838.1"/>
    <property type="molecule type" value="Genomic_DNA"/>
</dbReference>
<dbReference type="SUPFAM" id="SSF53613">
    <property type="entry name" value="Ribokinase-like"/>
    <property type="match status" value="1"/>
</dbReference>
<organism evidence="4 5">
    <name type="scientific">Spartinivicinus poritis</name>
    <dbReference type="NCBI Taxonomy" id="2994640"/>
    <lineage>
        <taxon>Bacteria</taxon>
        <taxon>Pseudomonadati</taxon>
        <taxon>Pseudomonadota</taxon>
        <taxon>Gammaproteobacteria</taxon>
        <taxon>Oceanospirillales</taxon>
        <taxon>Zooshikellaceae</taxon>
        <taxon>Spartinivicinus</taxon>
    </lineage>
</organism>
<accession>A0ABT5U646</accession>
<keyword evidence="5" id="KW-1185">Reference proteome</keyword>
<dbReference type="GO" id="GO:0016301">
    <property type="term" value="F:kinase activity"/>
    <property type="evidence" value="ECO:0007669"/>
    <property type="project" value="UniProtKB-KW"/>
</dbReference>
<dbReference type="InterPro" id="IPR004399">
    <property type="entry name" value="HMP/HMP-P_kinase_dom"/>
</dbReference>
<sequence>MAEKTDNSSQPPVIVCFSGLDPTGGAGIQADIEAIKANGGHCASLITSLTVQNTHNVKQLEPINTSLLAEQTDTLLSDIQPDGFKLGVLGSSENAALIADTIKQFPHCPVVLDPVLAAGGGTALTTTQLVEAIKHQLLPLTTICTPNTLELQQLTSKQPINQAAQLLLEYGVAAVLATGGHLLDSANTIQHQLFINDQPAQALFSPRLPGEFHGSGCTLASALATQLALKKSIALACQQGLDFTYQSLLNAVKIGSGQLIPTRHFY</sequence>
<evidence type="ECO:0000313" key="4">
    <source>
        <dbReference type="EMBL" id="MDE1461838.1"/>
    </source>
</evidence>
<name>A0ABT5U646_9GAMM</name>
<dbReference type="CDD" id="cd01169">
    <property type="entry name" value="HMPP_kinase"/>
    <property type="match status" value="1"/>
</dbReference>
<gene>
    <name evidence="4" type="ORF">ORQ98_07635</name>
</gene>
<dbReference type="Proteomes" id="UP001528823">
    <property type="component" value="Unassembled WGS sequence"/>
</dbReference>
<evidence type="ECO:0000256" key="2">
    <source>
        <dbReference type="ARBA" id="ARBA00012135"/>
    </source>
</evidence>
<dbReference type="Pfam" id="PF08543">
    <property type="entry name" value="Phos_pyr_kin"/>
    <property type="match status" value="1"/>
</dbReference>
<dbReference type="InterPro" id="IPR013749">
    <property type="entry name" value="PM/HMP-P_kinase-1"/>
</dbReference>